<gene>
    <name evidence="3" type="ORF">SAMN04488063_3391</name>
</gene>
<dbReference type="Gene3D" id="3.60.15.10">
    <property type="entry name" value="Ribonuclease Z/Hydroxyacylglutathione hydrolase-like"/>
    <property type="match status" value="1"/>
</dbReference>
<dbReference type="Pfam" id="PF00753">
    <property type="entry name" value="Lactamase_B"/>
    <property type="match status" value="1"/>
</dbReference>
<dbReference type="GO" id="GO:0006749">
    <property type="term" value="P:glutathione metabolic process"/>
    <property type="evidence" value="ECO:0007669"/>
    <property type="project" value="InterPro"/>
</dbReference>
<proteinExistence type="predicted"/>
<dbReference type="GO" id="GO:0046872">
    <property type="term" value="F:metal ion binding"/>
    <property type="evidence" value="ECO:0007669"/>
    <property type="project" value="UniProtKB-KW"/>
</dbReference>
<dbReference type="SMART" id="SM00849">
    <property type="entry name" value="Lactamase_B"/>
    <property type="match status" value="1"/>
</dbReference>
<evidence type="ECO:0000256" key="1">
    <source>
        <dbReference type="ARBA" id="ARBA00022723"/>
    </source>
</evidence>
<dbReference type="InterPro" id="IPR044528">
    <property type="entry name" value="POD-like_MBL-fold"/>
</dbReference>
<keyword evidence="1" id="KW-0479">Metal-binding</keyword>
<dbReference type="AlphaFoldDB" id="A0A1I2W1Z5"/>
<dbReference type="PANTHER" id="PTHR43084">
    <property type="entry name" value="PERSULFIDE DIOXYGENASE ETHE1"/>
    <property type="match status" value="1"/>
</dbReference>
<dbReference type="GO" id="GO:0070813">
    <property type="term" value="P:hydrogen sulfide metabolic process"/>
    <property type="evidence" value="ECO:0007669"/>
    <property type="project" value="TreeGrafter"/>
</dbReference>
<keyword evidence="4" id="KW-1185">Reference proteome</keyword>
<dbReference type="RefSeq" id="WP_092893757.1">
    <property type="nucleotide sequence ID" value="NZ_FOOQ01000007.1"/>
</dbReference>
<dbReference type="SUPFAM" id="SSF52821">
    <property type="entry name" value="Rhodanese/Cell cycle control phosphatase"/>
    <property type="match status" value="1"/>
</dbReference>
<dbReference type="Gene3D" id="3.40.250.10">
    <property type="entry name" value="Rhodanese-like domain"/>
    <property type="match status" value="1"/>
</dbReference>
<evidence type="ECO:0000313" key="3">
    <source>
        <dbReference type="EMBL" id="SFG95292.1"/>
    </source>
</evidence>
<dbReference type="InterPro" id="IPR036866">
    <property type="entry name" value="RibonucZ/Hydroxyglut_hydro"/>
</dbReference>
<dbReference type="CDD" id="cd00158">
    <property type="entry name" value="RHOD"/>
    <property type="match status" value="1"/>
</dbReference>
<dbReference type="SMART" id="SM00450">
    <property type="entry name" value="RHOD"/>
    <property type="match status" value="1"/>
</dbReference>
<dbReference type="InterPro" id="IPR001279">
    <property type="entry name" value="Metallo-B-lactamas"/>
</dbReference>
<name>A0A1I2W1Z5_9EURY</name>
<dbReference type="Proteomes" id="UP000198876">
    <property type="component" value="Unassembled WGS sequence"/>
</dbReference>
<accession>A0A1I2W1Z5</accession>
<evidence type="ECO:0000313" key="4">
    <source>
        <dbReference type="Proteomes" id="UP000198876"/>
    </source>
</evidence>
<protein>
    <submittedName>
        <fullName evidence="3">Glyoxylase, beta-lactamase superfamily II</fullName>
    </submittedName>
</protein>
<organism evidence="3 4">
    <name type="scientific">Halopelagius inordinatus</name>
    <dbReference type="NCBI Taxonomy" id="553467"/>
    <lineage>
        <taxon>Archaea</taxon>
        <taxon>Methanobacteriati</taxon>
        <taxon>Methanobacteriota</taxon>
        <taxon>Stenosarchaea group</taxon>
        <taxon>Halobacteria</taxon>
        <taxon>Halobacteriales</taxon>
        <taxon>Haloferacaceae</taxon>
    </lineage>
</organism>
<reference evidence="4" key="1">
    <citation type="submission" date="2016-10" db="EMBL/GenBank/DDBJ databases">
        <authorList>
            <person name="Varghese N."/>
            <person name="Submissions S."/>
        </authorList>
    </citation>
    <scope>NUCLEOTIDE SEQUENCE [LARGE SCALE GENOMIC DNA]</scope>
    <source>
        <strain evidence="4">CGMCC 1.7739</strain>
    </source>
</reference>
<dbReference type="Pfam" id="PF00581">
    <property type="entry name" value="Rhodanese"/>
    <property type="match status" value="1"/>
</dbReference>
<dbReference type="InterPro" id="IPR051682">
    <property type="entry name" value="Mito_Persulfide_Diox"/>
</dbReference>
<dbReference type="STRING" id="553467.SAMN04488063_3391"/>
<dbReference type="EMBL" id="FOOQ01000007">
    <property type="protein sequence ID" value="SFG95292.1"/>
    <property type="molecule type" value="Genomic_DNA"/>
</dbReference>
<dbReference type="SUPFAM" id="SSF56281">
    <property type="entry name" value="Metallo-hydrolase/oxidoreductase"/>
    <property type="match status" value="1"/>
</dbReference>
<dbReference type="InterPro" id="IPR036873">
    <property type="entry name" value="Rhodanese-like_dom_sf"/>
</dbReference>
<dbReference type="OrthoDB" id="9180at2157"/>
<dbReference type="PROSITE" id="PS50206">
    <property type="entry name" value="RHODANESE_3"/>
    <property type="match status" value="1"/>
</dbReference>
<dbReference type="PANTHER" id="PTHR43084:SF1">
    <property type="entry name" value="PERSULFIDE DIOXYGENASE ETHE1, MITOCHONDRIAL"/>
    <property type="match status" value="1"/>
</dbReference>
<sequence length="382" mass="41644">MVKNITAEQLADRIDAGDQFTLIDVRPEDSFEAWHVRDAENVPYDPDQGLSEDQLNEVNALVDGRPVVAICGKGLTSTPFGFELDEHGYEDVSVVTGGMEEWSKLYEAVPIETASDDLVVRQVQRRAKGCLGYIVGSKEAEEAIVVDATRQTNQFKVAAQDAGLSISRVLDTHVHADHISGSPALADEIGVPYHLGDAASERSVEYEYEALSDGDIVEVGDVEIEALHTPGHTSEMMNYLVDGELLLTGDTLFVDSVGRTELQFGEDDASRGAELLYDSLHETILDLPDDTMILPGHLTVTSDGRYEHGSPGESLKARLGDLRKELSFLGLDRDAFVERLTEDAPEKPPNYERVIAINTGKETVDDEGEATELELGPNNCAA</sequence>
<dbReference type="InterPro" id="IPR001763">
    <property type="entry name" value="Rhodanese-like_dom"/>
</dbReference>
<feature type="domain" description="Rhodanese" evidence="2">
    <location>
        <begin position="16"/>
        <end position="110"/>
    </location>
</feature>
<evidence type="ECO:0000259" key="2">
    <source>
        <dbReference type="PROSITE" id="PS50206"/>
    </source>
</evidence>
<dbReference type="CDD" id="cd07724">
    <property type="entry name" value="POD-like_MBL-fold"/>
    <property type="match status" value="1"/>
</dbReference>
<dbReference type="GO" id="GO:0050313">
    <property type="term" value="F:sulfur dioxygenase activity"/>
    <property type="evidence" value="ECO:0007669"/>
    <property type="project" value="InterPro"/>
</dbReference>